<protein>
    <recommendedName>
        <fullName evidence="1">Sulfatase-modifying factor enzyme-like domain-containing protein</fullName>
    </recommendedName>
</protein>
<dbReference type="InterPro" id="IPR042095">
    <property type="entry name" value="SUMF_sf"/>
</dbReference>
<dbReference type="Gene3D" id="3.90.1580.10">
    <property type="entry name" value="paralog of FGE (formylglycine-generating enzyme)"/>
    <property type="match status" value="1"/>
</dbReference>
<dbReference type="Pfam" id="PF03781">
    <property type="entry name" value="FGE-sulfatase"/>
    <property type="match status" value="1"/>
</dbReference>
<evidence type="ECO:0000313" key="3">
    <source>
        <dbReference type="Proteomes" id="UP000075420"/>
    </source>
</evidence>
<sequence length="243" mass="28142">MVLVEGDYCPLVEQICLKHHKEYEKDQARRANPYGEVEGSSSVSERCLEYRQPTVCLSKKRAPMRYCVDRYEWPNRKGELPALLVSWREAVKLCEGVGKRLCTEDEFNFACEGEEMLPYTYGHDRDASKCNIDRPFRQRELSLYRYERCMKDPKCKAELERLDQRVPAGSMPGCVSPFGVHDLNGNINEWVVRPGRKSPQRSGLKGGWWGPMRGRCRPTVGFHNEEDYGYEQGFRCCKDAAPR</sequence>
<dbReference type="AlphaFoldDB" id="A0A150P486"/>
<organism evidence="2 3">
    <name type="scientific">Sorangium cellulosum</name>
    <name type="common">Polyangium cellulosum</name>
    <dbReference type="NCBI Taxonomy" id="56"/>
    <lineage>
        <taxon>Bacteria</taxon>
        <taxon>Pseudomonadati</taxon>
        <taxon>Myxococcota</taxon>
        <taxon>Polyangia</taxon>
        <taxon>Polyangiales</taxon>
        <taxon>Polyangiaceae</taxon>
        <taxon>Sorangium</taxon>
    </lineage>
</organism>
<comment type="caution">
    <text evidence="2">The sequence shown here is derived from an EMBL/GenBank/DDBJ whole genome shotgun (WGS) entry which is preliminary data.</text>
</comment>
<dbReference type="InterPro" id="IPR051043">
    <property type="entry name" value="Sulfatase_Mod_Factor_Kinase"/>
</dbReference>
<evidence type="ECO:0000259" key="1">
    <source>
        <dbReference type="Pfam" id="PF03781"/>
    </source>
</evidence>
<dbReference type="InterPro" id="IPR005532">
    <property type="entry name" value="SUMF_dom"/>
</dbReference>
<dbReference type="PANTHER" id="PTHR23150">
    <property type="entry name" value="SULFATASE MODIFYING FACTOR 1, 2"/>
    <property type="match status" value="1"/>
</dbReference>
<dbReference type="Proteomes" id="UP000075420">
    <property type="component" value="Unassembled WGS sequence"/>
</dbReference>
<evidence type="ECO:0000313" key="2">
    <source>
        <dbReference type="EMBL" id="KYF50514.1"/>
    </source>
</evidence>
<proteinExistence type="predicted"/>
<dbReference type="PANTHER" id="PTHR23150:SF19">
    <property type="entry name" value="FORMYLGLYCINE-GENERATING ENZYME"/>
    <property type="match status" value="1"/>
</dbReference>
<gene>
    <name evidence="2" type="ORF">BE08_42210</name>
</gene>
<feature type="domain" description="Sulfatase-modifying factor enzyme-like" evidence="1">
    <location>
        <begin position="51"/>
        <end position="237"/>
    </location>
</feature>
<dbReference type="SUPFAM" id="SSF56436">
    <property type="entry name" value="C-type lectin-like"/>
    <property type="match status" value="1"/>
</dbReference>
<reference evidence="2 3" key="1">
    <citation type="submission" date="2014-02" db="EMBL/GenBank/DDBJ databases">
        <title>The small core and large imbalanced accessory genome model reveals a collaborative survival strategy of Sorangium cellulosum strains in nature.</title>
        <authorList>
            <person name="Han K."/>
            <person name="Peng R."/>
            <person name="Blom J."/>
            <person name="Li Y.-Z."/>
        </authorList>
    </citation>
    <scope>NUCLEOTIDE SEQUENCE [LARGE SCALE GENOMIC DNA]</scope>
    <source>
        <strain evidence="2 3">So0157-25</strain>
    </source>
</reference>
<accession>A0A150P486</accession>
<dbReference type="EMBL" id="JELY01003167">
    <property type="protein sequence ID" value="KYF50514.1"/>
    <property type="molecule type" value="Genomic_DNA"/>
</dbReference>
<dbReference type="InterPro" id="IPR016187">
    <property type="entry name" value="CTDL_fold"/>
</dbReference>
<dbReference type="GO" id="GO:0120147">
    <property type="term" value="F:formylglycine-generating oxidase activity"/>
    <property type="evidence" value="ECO:0007669"/>
    <property type="project" value="TreeGrafter"/>
</dbReference>
<name>A0A150P486_SORCE</name>